<feature type="compositionally biased region" description="Polar residues" evidence="1">
    <location>
        <begin position="2917"/>
        <end position="2933"/>
    </location>
</feature>
<dbReference type="OrthoDB" id="6287725at2759"/>
<evidence type="ECO:0000259" key="3">
    <source>
        <dbReference type="Pfam" id="PF14225"/>
    </source>
</evidence>
<feature type="compositionally biased region" description="Low complexity" evidence="1">
    <location>
        <begin position="431"/>
        <end position="452"/>
    </location>
</feature>
<comment type="caution">
    <text evidence="5">The sequence shown here is derived from an EMBL/GenBank/DDBJ whole genome shotgun (WGS) entry which is preliminary data.</text>
</comment>
<evidence type="ECO:0000313" key="6">
    <source>
        <dbReference type="Proteomes" id="UP000837801"/>
    </source>
</evidence>
<feature type="region of interest" description="Disordered" evidence="1">
    <location>
        <begin position="142"/>
        <end position="173"/>
    </location>
</feature>
<feature type="region of interest" description="Disordered" evidence="1">
    <location>
        <begin position="1227"/>
        <end position="1247"/>
    </location>
</feature>
<feature type="region of interest" description="Disordered" evidence="1">
    <location>
        <begin position="416"/>
        <end position="452"/>
    </location>
</feature>
<dbReference type="PANTHER" id="PTHR12295:SF30">
    <property type="entry name" value="PROTEIN FURRY"/>
    <property type="match status" value="1"/>
</dbReference>
<dbReference type="InterPro" id="IPR039867">
    <property type="entry name" value="Furry/Tao3/Mor2"/>
</dbReference>
<feature type="domain" description="Cell morphogenesis protein C-terminal" evidence="3">
    <location>
        <begin position="2247"/>
        <end position="2498"/>
    </location>
</feature>
<feature type="compositionally biased region" description="Low complexity" evidence="1">
    <location>
        <begin position="2948"/>
        <end position="2964"/>
    </location>
</feature>
<feature type="compositionally biased region" description="Low complexity" evidence="1">
    <location>
        <begin position="225"/>
        <end position="240"/>
    </location>
</feature>
<feature type="region of interest" description="Disordered" evidence="1">
    <location>
        <begin position="1"/>
        <end position="45"/>
    </location>
</feature>
<protein>
    <submittedName>
        <fullName evidence="5">Cell morphogenesis protein PAG1</fullName>
    </submittedName>
</protein>
<dbReference type="GO" id="GO:0030427">
    <property type="term" value="C:site of polarized growth"/>
    <property type="evidence" value="ECO:0007669"/>
    <property type="project" value="TreeGrafter"/>
</dbReference>
<evidence type="ECO:0000259" key="4">
    <source>
        <dbReference type="Pfam" id="PF14228"/>
    </source>
</evidence>
<gene>
    <name evidence="5" type="ORF">CLIB1423_31S00694</name>
</gene>
<dbReference type="InterPro" id="IPR025481">
    <property type="entry name" value="Cell_Morphogen_C"/>
</dbReference>
<feature type="region of interest" description="Disordered" evidence="1">
    <location>
        <begin position="2907"/>
        <end position="2980"/>
    </location>
</feature>
<name>A0A9P0QW29_9ASCO</name>
<keyword evidence="6" id="KW-1185">Reference proteome</keyword>
<reference evidence="5" key="1">
    <citation type="submission" date="2022-03" db="EMBL/GenBank/DDBJ databases">
        <authorList>
            <person name="Legras J.-L."/>
            <person name="Devillers H."/>
            <person name="Grondin C."/>
        </authorList>
    </citation>
    <scope>NUCLEOTIDE SEQUENCE</scope>
    <source>
        <strain evidence="5">CLIB 1423</strain>
    </source>
</reference>
<feature type="region of interest" description="Disordered" evidence="1">
    <location>
        <begin position="225"/>
        <end position="245"/>
    </location>
</feature>
<dbReference type="InterPro" id="IPR029473">
    <property type="entry name" value="MOR2-PAG1_mid"/>
</dbReference>
<evidence type="ECO:0000313" key="5">
    <source>
        <dbReference type="EMBL" id="CAH2355693.1"/>
    </source>
</evidence>
<feature type="domain" description="Cell morphogenesis protein N-terminal" evidence="2">
    <location>
        <begin position="474"/>
        <end position="1114"/>
    </location>
</feature>
<dbReference type="EMBL" id="CAKXYY010000031">
    <property type="protein sequence ID" value="CAH2355693.1"/>
    <property type="molecule type" value="Genomic_DNA"/>
</dbReference>
<accession>A0A9P0QW29</accession>
<dbReference type="PANTHER" id="PTHR12295">
    <property type="entry name" value="FURRY-RELATED"/>
    <property type="match status" value="1"/>
</dbReference>
<dbReference type="GO" id="GO:0005938">
    <property type="term" value="C:cell cortex"/>
    <property type="evidence" value="ECO:0007669"/>
    <property type="project" value="TreeGrafter"/>
</dbReference>
<feature type="compositionally biased region" description="Polar residues" evidence="1">
    <location>
        <begin position="142"/>
        <end position="163"/>
    </location>
</feature>
<proteinExistence type="predicted"/>
<feature type="compositionally biased region" description="Polar residues" evidence="1">
    <location>
        <begin position="1233"/>
        <end position="1247"/>
    </location>
</feature>
<organism evidence="5 6">
    <name type="scientific">[Candida] railenensis</name>
    <dbReference type="NCBI Taxonomy" id="45579"/>
    <lineage>
        <taxon>Eukaryota</taxon>
        <taxon>Fungi</taxon>
        <taxon>Dikarya</taxon>
        <taxon>Ascomycota</taxon>
        <taxon>Saccharomycotina</taxon>
        <taxon>Pichiomycetes</taxon>
        <taxon>Debaryomycetaceae</taxon>
        <taxon>Kurtzmaniella</taxon>
    </lineage>
</organism>
<dbReference type="SUPFAM" id="SSF48371">
    <property type="entry name" value="ARM repeat"/>
    <property type="match status" value="1"/>
</dbReference>
<dbReference type="InterPro" id="IPR016024">
    <property type="entry name" value="ARM-type_fold"/>
</dbReference>
<feature type="domain" description="Cell morphogenesis central region" evidence="4">
    <location>
        <begin position="1692"/>
        <end position="1866"/>
    </location>
</feature>
<sequence length="2980" mass="332859">MIEIPDLDKLTLESSNSRDNLNNISNAAETPESQPQAAMDSDNGSEIMPLASSLAYVVDSTSVSMNGSTDDYLNDLRAYKFGQTSGFNSERSLIKPRPYQPSNLGESTSIFNNSMNENDHDASSSQISFNMPQLKTAEAVSITQSPTQPKFLTSPRLVTSNGDQLDDDEDESQAGLVHQEIDEEQSGERDTTQQLHEPIHFEHEGNSTTIHEQEKNDAAISNSIRNISNNSSNMNNFNRSPKLSTGRSMEFNSIRRELATDSKTPAEYTLHILFTQFVRHAERKLNLCLDFPLNEEPPIVELLGEGVDAQFDKIIASLGYIARRKPSPVIDSVMFWRKSKSEVASMAALEVERVIHLSRSNPTVKGNNFNGLMITPSNPGIVKNSHNNMDVNNVVAPPTKAKRSLSLMRSKSISKFTGSHKRNQSASTVVGSISGDSNHSSSNILPPSSSTSKTLEDQFESQIYQARETAIQADRKSLASIYILCRVLIEVVKQTSTETMGEELTSKLEEIVYTQMKTTDPISTSESIVRSSNWNLFAQLLGYMSEKQFLSVSDRFIADLEKIPAHIQQDTEPSLHLLIHGMKYLKLTNYPLEKFEESAEFMQSLGKFFGKSMNESIIYAYCEVLGNLVLPLANILTAETNHPTWVEAIESIFNKAYQIWNHNMKQSTSNYTSSSALSSNANSNFLSGWSYSICLMTSMLAVSRKELFAKAWFDVIEENLFKLKPKVEVFEKTTLITCISRLSWVYLYRLPDSLNNTVKKLDSLFGHLFFNAAVTGKKSQWITTTNPGLTNSLIMLMKIVGYQHLNYMLDNVLIRLLKICFNGFSLENVSSERLVLVVKSYLAIIQSYEKGVKPSFPTDEVIAKESESKVKQTRKKFDNRMNYATTNTSTNYSNLEGGGVDEFLFIAKNPNNAVSHEEISNSFANLLRLLDGVYGADVWTSENGSITPISTSFSKTGSGIAADGNLSGTMPGSSGGGNASGSAGGFFHFGIDFTDQNTKSGQLELFAAIIEAIPWTLVAIGPEKVSSCGIPFKNIVEVLARNAVHPDSKVSNASIKSLRKLATRKNPSSLITIFAKIAFQFSEKPGPNYNSVYLNSPEFHRLLKIYVELLNCWLGQFYYINEKQSESNNKTLNSLTQDDEMMSKDVLNDLYQINFKADDLSNVEYAHKLKPSDELEWKNIITVIEEVEGNGLFFLCSQDYKTRHFGIYILKIVEHFDQAIYNITDSGRIGKQKSPSPEGSKSHSRNSSKFAADIGTRLIHILEDTDFLELIKPFRNEISIPERSRLAKLKNKKNILVRLAESDYGIDSTLWFRLYPRILDIFFERCPIPVALCRSIVCVRMVQMHEFVLDFADTYKNYTSSLFNRTNHNFGGTPPEVMLNQWKLYLIFAACSLTSTNDQKISFPTQPTHGRKKSMQMYIQHQKITSAKSVFKMVFPLLNSKQPMVRDAVINGLSCLNINIFKTLLENMPDSMNEWVCNNKKRDPSEDRLRIETVHIISNVTSRFQSKMEEIYCDEWIVANLVGIIKNVKTFLSNPLIQTDIEFQKLRRFFCQLLENVFLGIKEISSNNGDLRNGDELDKWLPFEARLGCFNFLKEWCGFGDVADIAEDRYNTMMQKIAKSKELQPQASAILEVERKALQLSSLSCMSKLCSGPIRKEIEVPGKSAVLSFDIPGLQSWIHGLFISDLEFCHEIGKQALRNILRLNPDYNEIYDNVIYQCYTSQEKNKATESYFTVFSEVFMEQQEKISSNVEGMQQTLPYEVFCLSSLLVGNENYEIRFAAIKLLTFLENKYYGTSNLDRFVECVRSETKVVYKKALYDISVTLATAHPEEAYERISYLTMFFNMVNYTSRRDTLSCILPWVQIVELKDKVEDLFDDDESIGAPPPPPRPLTTRSQSHHGTFINNLDAPSIMILNNLFEITVKFSSAMSNEVEALWVALGSGNAAANFDKIIEYIMSNCLERKNQVFVEFSRQIIDYLAFSQTENLLYIIDKFISNLHPKSMVPPLPKTLSNALDVGDFPYIANLWKLIPHNEKDVTFSLGQLSSVFLVDLFCTQNDRMVERLPLLLHISFSLLDHYLYIVQEQAGNLLIHLIHSLAGNSESKKVKETVEILRQRDNAKHLWVYDDLNKNNGNGSSNSGRTPKNMDLLVRNILEIFLPIVPGLQEEWSTTSLVWATTCAVRHIACRSFQIFRSLLSFLDQVMLRDMLHRLSNTISDDAIEIQGFAMQILMTLNAITAELDSKKLIDFPQLFWSSVACLSTIHEQEFIEVLSTMSKFVSKIDLDAPDTVSCLISTFPPKWEGKFEGLQQIVLVGLKSATAWEPLLKFLDKMNSLKDSEIIGMGDSRLLMSLLANLPRFLHALEKKKITREIEDSCNLLIKMSDNANKPSLSKILVSLGKNRFRSKKDFLNQTVSTIKMLFFPQYEAQTLVFYLGLLSNKIDWVKLETMNLLKYIFPLVDLTRDEFVGVGADLISPLLRLLLTDFAEPALEVLDESVIISGSQLDKDVLRMSLGNASMKKEYEKTATLFGIPDESGWAIPMPAATAASTRSNVHSVFSTCIIPQQSIIEDDSHGDSGYVTKDGENSNGDSGIRRIESIELPGGGIGPGNFARIGTFNSGHYYDTPDEDEEIHFHMEDYYGPSIDHNDGESITVGEPDASLSNMWAALDDFDSFLTKDKEQYPTSGGGVTGGVVSSVGGVASSVGGAISNSVSNVLGFNSNVDNYYNKNIGSNTRRDQHFPNQSPHAISNANISGGHFYHGHSASIDTKYSNASDSVAMDSAPLVYDKKASVILNRSLARTHSNTSFKSSLADSMGAGTNAFGSGNVSVSNFTGNSQPGTQGSISVTKRSYIPFRNSRTIANKNSHSNINSPRSPTLDSGEIGYSTSPFRTPRIGSPTTNDGFFSSIPANAGGSITGPSPKITTTPVTQSLPSNMSINSNGTNLNGNGGNPYSGSSPSVDVVGSPLDSILAREESKKRTRKAPS</sequence>
<feature type="domain" description="Cell morphogenesis central region" evidence="4">
    <location>
        <begin position="2044"/>
        <end position="2195"/>
    </location>
</feature>
<evidence type="ECO:0000256" key="1">
    <source>
        <dbReference type="SAM" id="MobiDB-lite"/>
    </source>
</evidence>
<dbReference type="GO" id="GO:0000902">
    <property type="term" value="P:cell morphogenesis"/>
    <property type="evidence" value="ECO:0007669"/>
    <property type="project" value="InterPro"/>
</dbReference>
<dbReference type="Pfam" id="PF14225">
    <property type="entry name" value="MOR2-PAG1_C"/>
    <property type="match status" value="1"/>
</dbReference>
<dbReference type="Proteomes" id="UP000837801">
    <property type="component" value="Unassembled WGS sequence"/>
</dbReference>
<feature type="compositionally biased region" description="Polar residues" evidence="1">
    <location>
        <begin position="12"/>
        <end position="36"/>
    </location>
</feature>
<dbReference type="InterPro" id="IPR025614">
    <property type="entry name" value="Cell_morpho_N"/>
</dbReference>
<dbReference type="Pfam" id="PF14222">
    <property type="entry name" value="MOR2-PAG1_N"/>
    <property type="match status" value="1"/>
</dbReference>
<dbReference type="Pfam" id="PF14228">
    <property type="entry name" value="MOR2-PAG1_mid"/>
    <property type="match status" value="2"/>
</dbReference>
<feature type="compositionally biased region" description="Basic and acidic residues" evidence="1">
    <location>
        <begin position="1"/>
        <end position="11"/>
    </location>
</feature>
<evidence type="ECO:0000259" key="2">
    <source>
        <dbReference type="Pfam" id="PF14222"/>
    </source>
</evidence>